<proteinExistence type="predicted"/>
<protein>
    <submittedName>
        <fullName evidence="2">PPC domain-containing protein</fullName>
    </submittedName>
</protein>
<dbReference type="Gene3D" id="2.60.120.380">
    <property type="match status" value="1"/>
</dbReference>
<gene>
    <name evidence="2" type="ORF">IQ230_08420</name>
</gene>
<keyword evidence="3" id="KW-1185">Reference proteome</keyword>
<dbReference type="InterPro" id="IPR007280">
    <property type="entry name" value="Peptidase_C_arc/bac"/>
</dbReference>
<organism evidence="2 3">
    <name type="scientific">Gloeocapsopsis crepidinum LEGE 06123</name>
    <dbReference type="NCBI Taxonomy" id="588587"/>
    <lineage>
        <taxon>Bacteria</taxon>
        <taxon>Bacillati</taxon>
        <taxon>Cyanobacteriota</taxon>
        <taxon>Cyanophyceae</taxon>
        <taxon>Oscillatoriophycideae</taxon>
        <taxon>Chroococcales</taxon>
        <taxon>Chroococcaceae</taxon>
        <taxon>Gloeocapsopsis</taxon>
    </lineage>
</organism>
<dbReference type="EMBL" id="JADEWN010000016">
    <property type="protein sequence ID" value="MBE9190382.1"/>
    <property type="molecule type" value="Genomic_DNA"/>
</dbReference>
<accession>A0ABR9UQ22</accession>
<dbReference type="SUPFAM" id="SSF89260">
    <property type="entry name" value="Collagen-binding domain"/>
    <property type="match status" value="1"/>
</dbReference>
<evidence type="ECO:0000313" key="3">
    <source>
        <dbReference type="Proteomes" id="UP000651156"/>
    </source>
</evidence>
<dbReference type="Proteomes" id="UP000651156">
    <property type="component" value="Unassembled WGS sequence"/>
</dbReference>
<comment type="caution">
    <text evidence="2">The sequence shown here is derived from an EMBL/GenBank/DDBJ whole genome shotgun (WGS) entry which is preliminary data.</text>
</comment>
<name>A0ABR9UQ22_9CHRO</name>
<evidence type="ECO:0000313" key="2">
    <source>
        <dbReference type="EMBL" id="MBE9190382.1"/>
    </source>
</evidence>
<sequence length="115" mass="12084">MASFVDSISTSDEVDFFPVEFIGEVDYTISVLGASNAGGTLADPVVGIFDSAGNLLAYQDDSWALGYDPMLQFTAPTSGTYYIGVADAIGSTGTYTLVYDQTLPPSPVDTSTFLV</sequence>
<dbReference type="Pfam" id="PF04151">
    <property type="entry name" value="PPC"/>
    <property type="match status" value="1"/>
</dbReference>
<dbReference type="NCBIfam" id="NF038127">
    <property type="entry name" value="FDP_fam"/>
    <property type="match status" value="1"/>
</dbReference>
<reference evidence="2 3" key="1">
    <citation type="submission" date="2020-10" db="EMBL/GenBank/DDBJ databases">
        <authorList>
            <person name="Castelo-Branco R."/>
            <person name="Eusebio N."/>
            <person name="Adriana R."/>
            <person name="Vieira A."/>
            <person name="Brugerolle De Fraissinette N."/>
            <person name="Rezende De Castro R."/>
            <person name="Schneider M.P."/>
            <person name="Vasconcelos V."/>
            <person name="Leao P.N."/>
        </authorList>
    </citation>
    <scope>NUCLEOTIDE SEQUENCE [LARGE SCALE GENOMIC DNA]</scope>
    <source>
        <strain evidence="2 3">LEGE 06123</strain>
    </source>
</reference>
<feature type="domain" description="Peptidase C-terminal archaeal/bacterial" evidence="1">
    <location>
        <begin position="25"/>
        <end position="86"/>
    </location>
</feature>
<dbReference type="RefSeq" id="WP_193931570.1">
    <property type="nucleotide sequence ID" value="NZ_CAWPMZ010000034.1"/>
</dbReference>
<evidence type="ECO:0000259" key="1">
    <source>
        <dbReference type="Pfam" id="PF04151"/>
    </source>
</evidence>